<gene>
    <name evidence="3" type="ORF">MSPICULIGERA_LOCUS11324</name>
</gene>
<feature type="non-terminal residue" evidence="3">
    <location>
        <position position="312"/>
    </location>
</feature>
<comment type="caution">
    <text evidence="3">The sequence shown here is derived from an EMBL/GenBank/DDBJ whole genome shotgun (WGS) entry which is preliminary data.</text>
</comment>
<dbReference type="AlphaFoldDB" id="A0AA36FZL8"/>
<dbReference type="SUPFAM" id="SSF54791">
    <property type="entry name" value="Eukaryotic type KH-domain (KH-domain type I)"/>
    <property type="match status" value="1"/>
</dbReference>
<dbReference type="InterPro" id="IPR045071">
    <property type="entry name" value="BBP-like"/>
</dbReference>
<sequence length="312" mass="34531">MGDYGYGGGGGGGGGPPGYGGGGGGGGGYGAGYGGEDPYAMMPQQSPLDAEIQVVIGEIDNELTLLEQSGDYGAQFRNAKRLLMTESDRLRNCIDPEWLEVDVPKTIKVTKKVLIPNFRHPHFNFVGKIIGPKGQTLQQLAKDSKCHILVLGRGSTKDRQKERELLESGDPTFAHYGGPLHVKIETIAPAHVAYTRVAGVLEKLQDLLQPIRGDNYPGESDKEKDGEAAEGIFFRSRPEAEYGWQQQSGRSWRWMGAAWRSRWRRTDARTRQGRWRTWLSSVLIFTMSAPLPSNTLAKYPHHHSRFIRLPDV</sequence>
<evidence type="ECO:0000313" key="3">
    <source>
        <dbReference type="EMBL" id="CAJ0572952.1"/>
    </source>
</evidence>
<name>A0AA36FZL8_9BILA</name>
<dbReference type="PANTHER" id="PTHR11208:SF42">
    <property type="entry name" value="QUAKING RELATED 54B, ISOFORM E"/>
    <property type="match status" value="1"/>
</dbReference>
<evidence type="ECO:0000259" key="2">
    <source>
        <dbReference type="SMART" id="SM00322"/>
    </source>
</evidence>
<dbReference type="InterPro" id="IPR055256">
    <property type="entry name" value="KH_1_KHDC4/BBP-like"/>
</dbReference>
<dbReference type="GO" id="GO:0003729">
    <property type="term" value="F:mRNA binding"/>
    <property type="evidence" value="ECO:0007669"/>
    <property type="project" value="TreeGrafter"/>
</dbReference>
<keyword evidence="4" id="KW-1185">Reference proteome</keyword>
<organism evidence="3 4">
    <name type="scientific">Mesorhabditis spiculigera</name>
    <dbReference type="NCBI Taxonomy" id="96644"/>
    <lineage>
        <taxon>Eukaryota</taxon>
        <taxon>Metazoa</taxon>
        <taxon>Ecdysozoa</taxon>
        <taxon>Nematoda</taxon>
        <taxon>Chromadorea</taxon>
        <taxon>Rhabditida</taxon>
        <taxon>Rhabditina</taxon>
        <taxon>Rhabditomorpha</taxon>
        <taxon>Rhabditoidea</taxon>
        <taxon>Rhabditidae</taxon>
        <taxon>Mesorhabditinae</taxon>
        <taxon>Mesorhabditis</taxon>
    </lineage>
</organism>
<dbReference type="PANTHER" id="PTHR11208">
    <property type="entry name" value="RNA-BINDING PROTEIN RELATED"/>
    <property type="match status" value="1"/>
</dbReference>
<keyword evidence="1" id="KW-0694">RNA-binding</keyword>
<dbReference type="Gene3D" id="3.30.1370.10">
    <property type="entry name" value="K Homology domain, type 1"/>
    <property type="match status" value="1"/>
</dbReference>
<protein>
    <recommendedName>
        <fullName evidence="2">K Homology domain-containing protein</fullName>
    </recommendedName>
</protein>
<dbReference type="SMART" id="SM00322">
    <property type="entry name" value="KH"/>
    <property type="match status" value="1"/>
</dbReference>
<dbReference type="Pfam" id="PF22675">
    <property type="entry name" value="KH-I_KHDC4-BBP"/>
    <property type="match status" value="1"/>
</dbReference>
<dbReference type="InterPro" id="IPR036612">
    <property type="entry name" value="KH_dom_type_1_sf"/>
</dbReference>
<proteinExistence type="predicted"/>
<evidence type="ECO:0000256" key="1">
    <source>
        <dbReference type="ARBA" id="ARBA00022884"/>
    </source>
</evidence>
<dbReference type="GO" id="GO:0005634">
    <property type="term" value="C:nucleus"/>
    <property type="evidence" value="ECO:0007669"/>
    <property type="project" value="TreeGrafter"/>
</dbReference>
<evidence type="ECO:0000313" key="4">
    <source>
        <dbReference type="Proteomes" id="UP001177023"/>
    </source>
</evidence>
<dbReference type="Proteomes" id="UP001177023">
    <property type="component" value="Unassembled WGS sequence"/>
</dbReference>
<dbReference type="InterPro" id="IPR004087">
    <property type="entry name" value="KH_dom"/>
</dbReference>
<reference evidence="3" key="1">
    <citation type="submission" date="2023-06" db="EMBL/GenBank/DDBJ databases">
        <authorList>
            <person name="Delattre M."/>
        </authorList>
    </citation>
    <scope>NUCLEOTIDE SEQUENCE</scope>
    <source>
        <strain evidence="3">AF72</strain>
    </source>
</reference>
<dbReference type="GO" id="GO:0000381">
    <property type="term" value="P:regulation of alternative mRNA splicing, via spliceosome"/>
    <property type="evidence" value="ECO:0007669"/>
    <property type="project" value="TreeGrafter"/>
</dbReference>
<dbReference type="EMBL" id="CATQJA010002610">
    <property type="protein sequence ID" value="CAJ0572952.1"/>
    <property type="molecule type" value="Genomic_DNA"/>
</dbReference>
<accession>A0AA36FZL8</accession>
<feature type="domain" description="K Homology" evidence="2">
    <location>
        <begin position="107"/>
        <end position="171"/>
    </location>
</feature>
<dbReference type="FunFam" id="3.30.1370.10:FF:000105">
    <property type="entry name" value="Protein CBG12765"/>
    <property type="match status" value="1"/>
</dbReference>